<dbReference type="Gene3D" id="1.10.1200.10">
    <property type="entry name" value="ACP-like"/>
    <property type="match status" value="1"/>
</dbReference>
<dbReference type="Pfam" id="PF00550">
    <property type="entry name" value="PP-binding"/>
    <property type="match status" value="1"/>
</dbReference>
<reference evidence="2 3" key="1">
    <citation type="submission" date="2020-04" db="EMBL/GenBank/DDBJ databases">
        <title>Genome sequencing and assembly of Pseudoalteromonas arctica.</title>
        <authorList>
            <person name="Cook G.M."/>
        </authorList>
    </citation>
    <scope>NUCLEOTIDE SEQUENCE [LARGE SCALE GENOMIC DNA]</scope>
    <source>
        <strain evidence="2 3">NEC-BIFX-2020_001</strain>
    </source>
</reference>
<proteinExistence type="predicted"/>
<dbReference type="InterPro" id="IPR009081">
    <property type="entry name" value="PP-bd_ACP"/>
</dbReference>
<comment type="caution">
    <text evidence="2">The sequence shown here is derived from an EMBL/GenBank/DDBJ whole genome shotgun (WGS) entry which is preliminary data.</text>
</comment>
<dbReference type="RefSeq" id="WP_169044493.1">
    <property type="nucleotide sequence ID" value="NZ_JABBYB010000006.1"/>
</dbReference>
<dbReference type="InterPro" id="IPR036736">
    <property type="entry name" value="ACP-like_sf"/>
</dbReference>
<dbReference type="AlphaFoldDB" id="A0AAP7CMB2"/>
<dbReference type="PROSITE" id="PS50075">
    <property type="entry name" value="CARRIER"/>
    <property type="match status" value="1"/>
</dbReference>
<evidence type="ECO:0000313" key="2">
    <source>
        <dbReference type="EMBL" id="NMP03410.1"/>
    </source>
</evidence>
<name>A0AAP7CMB2_9GAMM</name>
<protein>
    <recommendedName>
        <fullName evidence="1">Carrier domain-containing protein</fullName>
    </recommendedName>
</protein>
<sequence>MNETKQALVKSIQQFIFERGVIVEDTDIENYNFVAAGVLDSFEILSLIMNLETEFDISVPPELLVSPENAKVGSLASALMKLNDSH</sequence>
<dbReference type="Proteomes" id="UP000549590">
    <property type="component" value="Unassembled WGS sequence"/>
</dbReference>
<accession>A0AAP7CMB2</accession>
<evidence type="ECO:0000313" key="3">
    <source>
        <dbReference type="Proteomes" id="UP000549590"/>
    </source>
</evidence>
<dbReference type="EMBL" id="JABBYB010000006">
    <property type="protein sequence ID" value="NMP03410.1"/>
    <property type="molecule type" value="Genomic_DNA"/>
</dbReference>
<dbReference type="SUPFAM" id="SSF47336">
    <property type="entry name" value="ACP-like"/>
    <property type="match status" value="1"/>
</dbReference>
<organism evidence="2 3">
    <name type="scientific">Pseudoalteromonas arctica</name>
    <dbReference type="NCBI Taxonomy" id="394751"/>
    <lineage>
        <taxon>Bacteria</taxon>
        <taxon>Pseudomonadati</taxon>
        <taxon>Pseudomonadota</taxon>
        <taxon>Gammaproteobacteria</taxon>
        <taxon>Alteromonadales</taxon>
        <taxon>Pseudoalteromonadaceae</taxon>
        <taxon>Pseudoalteromonas</taxon>
    </lineage>
</organism>
<gene>
    <name evidence="2" type="ORF">HHE94_11930</name>
</gene>
<feature type="domain" description="Carrier" evidence="1">
    <location>
        <begin position="1"/>
        <end position="83"/>
    </location>
</feature>
<evidence type="ECO:0000259" key="1">
    <source>
        <dbReference type="PROSITE" id="PS50075"/>
    </source>
</evidence>